<evidence type="ECO:0000313" key="1">
    <source>
        <dbReference type="EMBL" id="KAF8715063.1"/>
    </source>
</evidence>
<gene>
    <name evidence="1" type="ORF">HU200_027610</name>
</gene>
<dbReference type="PANTHER" id="PTHR33074:SF128">
    <property type="entry name" value="EXPRESSED PROTEIN"/>
    <property type="match status" value="1"/>
</dbReference>
<dbReference type="EMBL" id="JACEFO010001734">
    <property type="protein sequence ID" value="KAF8715063.1"/>
    <property type="molecule type" value="Genomic_DNA"/>
</dbReference>
<proteinExistence type="predicted"/>
<name>A0A835BTV0_9POAL</name>
<keyword evidence="2" id="KW-1185">Reference proteome</keyword>
<sequence length="405" mass="45488">MSAAEGVPKWILLKPVVFRRDDVESFPDTTEAPIRASGTTSWGAHFRIAFSLAEPPSISRLYAHLPGFPDPYKAEPLRLLAAHRCLALLRLGTTTPTEGAVRNFFIFKAEKNRPSSCLLAALPPCTEPPLEFHSVRPRRRQPSDVTPRQLNPLSLGLWCGDEEEEDEFVVAELALYVRTQGLRCLEAQANICFLRSSFTSDQLGPQRSEKVPALAVSFVWFPEDSYLKTPCSGNGGVSVVDNGRLLKFAHVARHDSLLAFEPLKPGTGFTITCHTLLLGNNGGSMKWEKDYTVTSDDLPDYLQRGGIPMFPRVDVDRPHLVHCIFSEFGKAFNRMSVLCIDMSTKTVESFYLYMDANVFFQTDEKERLPTDDPVFITTKSFTCNVSPFLPCEFPRFCYLSRFVKN</sequence>
<dbReference type="PANTHER" id="PTHR33074">
    <property type="entry name" value="EXPRESSED PROTEIN-RELATED"/>
    <property type="match status" value="1"/>
</dbReference>
<dbReference type="AlphaFoldDB" id="A0A835BTV0"/>
<accession>A0A835BTV0</accession>
<organism evidence="1 2">
    <name type="scientific">Digitaria exilis</name>
    <dbReference type="NCBI Taxonomy" id="1010633"/>
    <lineage>
        <taxon>Eukaryota</taxon>
        <taxon>Viridiplantae</taxon>
        <taxon>Streptophyta</taxon>
        <taxon>Embryophyta</taxon>
        <taxon>Tracheophyta</taxon>
        <taxon>Spermatophyta</taxon>
        <taxon>Magnoliopsida</taxon>
        <taxon>Liliopsida</taxon>
        <taxon>Poales</taxon>
        <taxon>Poaceae</taxon>
        <taxon>PACMAD clade</taxon>
        <taxon>Panicoideae</taxon>
        <taxon>Panicodae</taxon>
        <taxon>Paniceae</taxon>
        <taxon>Anthephorinae</taxon>
        <taxon>Digitaria</taxon>
    </lineage>
</organism>
<evidence type="ECO:0000313" key="2">
    <source>
        <dbReference type="Proteomes" id="UP000636709"/>
    </source>
</evidence>
<comment type="caution">
    <text evidence="1">The sequence shown here is derived from an EMBL/GenBank/DDBJ whole genome shotgun (WGS) entry which is preliminary data.</text>
</comment>
<protein>
    <submittedName>
        <fullName evidence="1">Uncharacterized protein</fullName>
    </submittedName>
</protein>
<dbReference type="OrthoDB" id="682776at2759"/>
<reference evidence="1" key="1">
    <citation type="submission" date="2020-07" db="EMBL/GenBank/DDBJ databases">
        <title>Genome sequence and genetic diversity analysis of an under-domesticated orphan crop, white fonio (Digitaria exilis).</title>
        <authorList>
            <person name="Bennetzen J.L."/>
            <person name="Chen S."/>
            <person name="Ma X."/>
            <person name="Wang X."/>
            <person name="Yssel A.E.J."/>
            <person name="Chaluvadi S.R."/>
            <person name="Johnson M."/>
            <person name="Gangashetty P."/>
            <person name="Hamidou F."/>
            <person name="Sanogo M.D."/>
            <person name="Zwaenepoel A."/>
            <person name="Wallace J."/>
            <person name="Van De Peer Y."/>
            <person name="Van Deynze A."/>
        </authorList>
    </citation>
    <scope>NUCLEOTIDE SEQUENCE</scope>
    <source>
        <tissue evidence="1">Leaves</tissue>
    </source>
</reference>
<dbReference type="Proteomes" id="UP000636709">
    <property type="component" value="Unassembled WGS sequence"/>
</dbReference>